<keyword evidence="3" id="KW-0862">Zinc</keyword>
<dbReference type="PROSITE" id="PS50089">
    <property type="entry name" value="ZF_RING_2"/>
    <property type="match status" value="1"/>
</dbReference>
<evidence type="ECO:0000313" key="7">
    <source>
        <dbReference type="EMBL" id="CAD9410032.1"/>
    </source>
</evidence>
<feature type="domain" description="RING-type" evidence="6">
    <location>
        <begin position="353"/>
        <end position="394"/>
    </location>
</feature>
<dbReference type="Pfam" id="PF13920">
    <property type="entry name" value="zf-C3HC4_3"/>
    <property type="match status" value="1"/>
</dbReference>
<dbReference type="CDD" id="cd16646">
    <property type="entry name" value="mRING-HC-C2H2C4_MDM2-like"/>
    <property type="match status" value="1"/>
</dbReference>
<evidence type="ECO:0000256" key="2">
    <source>
        <dbReference type="ARBA" id="ARBA00022771"/>
    </source>
</evidence>
<evidence type="ECO:0000259" key="6">
    <source>
        <dbReference type="PROSITE" id="PS50089"/>
    </source>
</evidence>
<dbReference type="GO" id="GO:0016567">
    <property type="term" value="P:protein ubiquitination"/>
    <property type="evidence" value="ECO:0007669"/>
    <property type="project" value="TreeGrafter"/>
</dbReference>
<evidence type="ECO:0000256" key="1">
    <source>
        <dbReference type="ARBA" id="ARBA00022723"/>
    </source>
</evidence>
<protein>
    <recommendedName>
        <fullName evidence="6">RING-type domain-containing protein</fullName>
    </recommendedName>
</protein>
<keyword evidence="2 4" id="KW-0863">Zinc-finger</keyword>
<gene>
    <name evidence="7" type="ORF">DSPE1174_LOCUS10830</name>
</gene>
<reference evidence="7" key="1">
    <citation type="submission" date="2021-01" db="EMBL/GenBank/DDBJ databases">
        <authorList>
            <person name="Corre E."/>
            <person name="Pelletier E."/>
            <person name="Niang G."/>
            <person name="Scheremetjew M."/>
            <person name="Finn R."/>
            <person name="Kale V."/>
            <person name="Holt S."/>
            <person name="Cochrane G."/>
            <person name="Meng A."/>
            <person name="Brown T."/>
            <person name="Cohen L."/>
        </authorList>
    </citation>
    <scope>NUCLEOTIDE SEQUENCE</scope>
    <source>
        <strain evidence="7">CCMP1381</strain>
    </source>
</reference>
<dbReference type="AlphaFoldDB" id="A0A7S2BY27"/>
<name>A0A7S2BY27_9STRA</name>
<sequence length="406" mass="44372">MFNPVEMAEIPAQMDIISFGTHITVRRDPAFDDASIARSSQPDHMLPMSTVRGRNGGYDDVIQIRHTPSAIGTDCPEGRFSWLEVLEPIKGWVLDTEIERSPSPEQQVSGPPSWRVGSVTVTQGGVTEASRWIYAVVCEDGALVRSGLDLSSSHTYTLRMHALVEISERKFNEQGLARLRTADKKGWISEQLNPLSGHRGPVVVLVPMPAVLEFNVALPEGAVVRRTCELSSPITKLVPFQGHVNIDRKCFSDHPANHCIPRMKLADGSGWVSQKLNREPPNDSMVLALLGYANPRDSQPHPPLPPPPSGDRQRAVTPQNGTESSTDWKISGALAGMKIRGSSSKDSVDEEGCVVCLAAPRSATIVHSGTGHIACCMECARVLKARGDRCPVCRMEIDLVIQHFWA</sequence>
<dbReference type="PANTHER" id="PTHR46858:SF5">
    <property type="entry name" value="E3 UBIQUITIN-PROTEIN LIGASE APD1-RELATED"/>
    <property type="match status" value="1"/>
</dbReference>
<dbReference type="InterPro" id="IPR001841">
    <property type="entry name" value="Znf_RING"/>
</dbReference>
<dbReference type="GO" id="GO:0061630">
    <property type="term" value="F:ubiquitin protein ligase activity"/>
    <property type="evidence" value="ECO:0007669"/>
    <property type="project" value="TreeGrafter"/>
</dbReference>
<dbReference type="PANTHER" id="PTHR46858">
    <property type="entry name" value="OS05G0521000 PROTEIN"/>
    <property type="match status" value="1"/>
</dbReference>
<feature type="compositionally biased region" description="Pro residues" evidence="5">
    <location>
        <begin position="300"/>
        <end position="309"/>
    </location>
</feature>
<evidence type="ECO:0000256" key="3">
    <source>
        <dbReference type="ARBA" id="ARBA00022833"/>
    </source>
</evidence>
<evidence type="ECO:0000256" key="4">
    <source>
        <dbReference type="PROSITE-ProRule" id="PRU00175"/>
    </source>
</evidence>
<feature type="compositionally biased region" description="Polar residues" evidence="5">
    <location>
        <begin position="316"/>
        <end position="327"/>
    </location>
</feature>
<keyword evidence="1" id="KW-0479">Metal-binding</keyword>
<dbReference type="InterPro" id="IPR013083">
    <property type="entry name" value="Znf_RING/FYVE/PHD"/>
</dbReference>
<dbReference type="GO" id="GO:0010468">
    <property type="term" value="P:regulation of gene expression"/>
    <property type="evidence" value="ECO:0007669"/>
    <property type="project" value="TreeGrafter"/>
</dbReference>
<organism evidence="7">
    <name type="scientific">Octactis speculum</name>
    <dbReference type="NCBI Taxonomy" id="3111310"/>
    <lineage>
        <taxon>Eukaryota</taxon>
        <taxon>Sar</taxon>
        <taxon>Stramenopiles</taxon>
        <taxon>Ochrophyta</taxon>
        <taxon>Dictyochophyceae</taxon>
        <taxon>Dictyochales</taxon>
        <taxon>Dictyochaceae</taxon>
        <taxon>Octactis</taxon>
    </lineage>
</organism>
<dbReference type="EMBL" id="HBGS01021110">
    <property type="protein sequence ID" value="CAD9410032.1"/>
    <property type="molecule type" value="Transcribed_RNA"/>
</dbReference>
<evidence type="ECO:0000256" key="5">
    <source>
        <dbReference type="SAM" id="MobiDB-lite"/>
    </source>
</evidence>
<dbReference type="GO" id="GO:0008270">
    <property type="term" value="F:zinc ion binding"/>
    <property type="evidence" value="ECO:0007669"/>
    <property type="project" value="UniProtKB-KW"/>
</dbReference>
<feature type="region of interest" description="Disordered" evidence="5">
    <location>
        <begin position="295"/>
        <end position="327"/>
    </location>
</feature>
<proteinExistence type="predicted"/>
<dbReference type="SUPFAM" id="SSF57850">
    <property type="entry name" value="RING/U-box"/>
    <property type="match status" value="1"/>
</dbReference>
<accession>A0A7S2BY27</accession>
<dbReference type="Gene3D" id="3.30.40.10">
    <property type="entry name" value="Zinc/RING finger domain, C3HC4 (zinc finger)"/>
    <property type="match status" value="1"/>
</dbReference>